<dbReference type="AlphaFoldDB" id="A0A9D3Y348"/>
<dbReference type="InterPro" id="IPR035897">
    <property type="entry name" value="Toll_tir_struct_dom_sf"/>
</dbReference>
<dbReference type="Proteomes" id="UP000828390">
    <property type="component" value="Unassembled WGS sequence"/>
</dbReference>
<keyword evidence="2" id="KW-1185">Reference proteome</keyword>
<organism evidence="1 2">
    <name type="scientific">Dreissena polymorpha</name>
    <name type="common">Zebra mussel</name>
    <name type="synonym">Mytilus polymorpha</name>
    <dbReference type="NCBI Taxonomy" id="45954"/>
    <lineage>
        <taxon>Eukaryota</taxon>
        <taxon>Metazoa</taxon>
        <taxon>Spiralia</taxon>
        <taxon>Lophotrochozoa</taxon>
        <taxon>Mollusca</taxon>
        <taxon>Bivalvia</taxon>
        <taxon>Autobranchia</taxon>
        <taxon>Heteroconchia</taxon>
        <taxon>Euheterodonta</taxon>
        <taxon>Imparidentia</taxon>
        <taxon>Neoheterodontei</taxon>
        <taxon>Myida</taxon>
        <taxon>Dreissenoidea</taxon>
        <taxon>Dreissenidae</taxon>
        <taxon>Dreissena</taxon>
    </lineage>
</organism>
<dbReference type="EMBL" id="JAIWYP010000046">
    <property type="protein sequence ID" value="KAH3691065.1"/>
    <property type="molecule type" value="Genomic_DNA"/>
</dbReference>
<evidence type="ECO:0000313" key="1">
    <source>
        <dbReference type="EMBL" id="KAH3691065.1"/>
    </source>
</evidence>
<name>A0A9D3Y348_DREPO</name>
<sequence>MPKDNKDDLCLEDVRTDGSYCNMLVELVFDILSERLWTSPFTNYHVFGQSVMMPMEDRSTTQQYRLIDTTCTGEHITSEKQTIRTIDATCTGEHISADQQTVRSIDTICTGEHMTADQPTVRTNDSTTSNEDTSLTIERLESRVEEDAQPSYQDYSDINGPDSNDNCVTIYNRRINHELNKAVDKAVDCIDQRAEGALLSISREGREVLKNKQSSVILKDSDKAKKDFLVIHSEIDERQAWLFMKNIKETGNKNNIMPPVTGELLCHIPGGEGTLGSVGAWYDKYRCILVFVTNEFQTDYYKKYHSESVIVWGLDVGGDKLYRVVPVWVDPSRKTCTIPFLKPIGGGIPYPRKMTSSSEEHVLTTLQYFRDKFP</sequence>
<evidence type="ECO:0000313" key="2">
    <source>
        <dbReference type="Proteomes" id="UP000828390"/>
    </source>
</evidence>
<reference evidence="1" key="2">
    <citation type="submission" date="2020-11" db="EMBL/GenBank/DDBJ databases">
        <authorList>
            <person name="McCartney M.A."/>
            <person name="Auch B."/>
            <person name="Kono T."/>
            <person name="Mallez S."/>
            <person name="Becker A."/>
            <person name="Gohl D.M."/>
            <person name="Silverstein K.A.T."/>
            <person name="Koren S."/>
            <person name="Bechman K.B."/>
            <person name="Herman A."/>
            <person name="Abrahante J.E."/>
            <person name="Garbe J."/>
        </authorList>
    </citation>
    <scope>NUCLEOTIDE SEQUENCE</scope>
    <source>
        <strain evidence="1">Duluth1</strain>
        <tissue evidence="1">Whole animal</tissue>
    </source>
</reference>
<dbReference type="Gene3D" id="3.40.50.10140">
    <property type="entry name" value="Toll/interleukin-1 receptor homology (TIR) domain"/>
    <property type="match status" value="1"/>
</dbReference>
<gene>
    <name evidence="1" type="ORF">DPMN_193665</name>
</gene>
<reference evidence="1" key="1">
    <citation type="journal article" date="2019" name="bioRxiv">
        <title>The Genome of the Zebra Mussel, Dreissena polymorpha: A Resource for Invasive Species Research.</title>
        <authorList>
            <person name="McCartney M.A."/>
            <person name="Auch B."/>
            <person name="Kono T."/>
            <person name="Mallez S."/>
            <person name="Zhang Y."/>
            <person name="Obille A."/>
            <person name="Becker A."/>
            <person name="Abrahante J.E."/>
            <person name="Garbe J."/>
            <person name="Badalamenti J.P."/>
            <person name="Herman A."/>
            <person name="Mangelson H."/>
            <person name="Liachko I."/>
            <person name="Sullivan S."/>
            <person name="Sone E.D."/>
            <person name="Koren S."/>
            <person name="Silverstein K.A.T."/>
            <person name="Beckman K.B."/>
            <person name="Gohl D.M."/>
        </authorList>
    </citation>
    <scope>NUCLEOTIDE SEQUENCE</scope>
    <source>
        <strain evidence="1">Duluth1</strain>
        <tissue evidence="1">Whole animal</tissue>
    </source>
</reference>
<comment type="caution">
    <text evidence="1">The sequence shown here is derived from an EMBL/GenBank/DDBJ whole genome shotgun (WGS) entry which is preliminary data.</text>
</comment>
<protein>
    <submittedName>
        <fullName evidence="1">Uncharacterized protein</fullName>
    </submittedName>
</protein>
<proteinExistence type="predicted"/>
<accession>A0A9D3Y348</accession>